<dbReference type="PANTHER" id="PTHR47268">
    <property type="entry name" value="ACYLPHOSPHATASE"/>
    <property type="match status" value="1"/>
</dbReference>
<dbReference type="RefSeq" id="WP_184103093.1">
    <property type="nucleotide sequence ID" value="NZ_JACHHN010000011.1"/>
</dbReference>
<dbReference type="Gene3D" id="3.30.70.100">
    <property type="match status" value="1"/>
</dbReference>
<dbReference type="InterPro" id="IPR036046">
    <property type="entry name" value="Acylphosphatase-like_dom_sf"/>
</dbReference>
<evidence type="ECO:0000313" key="9">
    <source>
        <dbReference type="Proteomes" id="UP000543030"/>
    </source>
</evidence>
<dbReference type="PROSITE" id="PS51160">
    <property type="entry name" value="ACYLPHOSPHATASE_3"/>
    <property type="match status" value="1"/>
</dbReference>
<dbReference type="Proteomes" id="UP000543030">
    <property type="component" value="Unassembled WGS sequence"/>
</dbReference>
<dbReference type="GO" id="GO:0003998">
    <property type="term" value="F:acylphosphatase activity"/>
    <property type="evidence" value="ECO:0007669"/>
    <property type="project" value="UniProtKB-EC"/>
</dbReference>
<accession>A0A840RLH5</accession>
<keyword evidence="4 5" id="KW-0378">Hydrolase</keyword>
<evidence type="ECO:0000259" key="7">
    <source>
        <dbReference type="PROSITE" id="PS51160"/>
    </source>
</evidence>
<evidence type="ECO:0000256" key="4">
    <source>
        <dbReference type="PROSITE-ProRule" id="PRU00520"/>
    </source>
</evidence>
<sequence length="90" mass="9877">MTVAKRLLVHGRVQGVGFRFTTCIEAKRLGVSGWVRNRHDGTVEIHAEGAQEAVDELTEWASHGPPNAHVTRLDITATTPENQSGFTERA</sequence>
<dbReference type="PRINTS" id="PR00112">
    <property type="entry name" value="ACYLPHPHTASE"/>
</dbReference>
<evidence type="ECO:0000256" key="3">
    <source>
        <dbReference type="ARBA" id="ARBA00047645"/>
    </source>
</evidence>
<keyword evidence="9" id="KW-1185">Reference proteome</keyword>
<proteinExistence type="inferred from homology"/>
<protein>
    <recommendedName>
        <fullName evidence="2 4">Acylphosphatase</fullName>
        <ecNumber evidence="2 4">3.6.1.7</ecNumber>
    </recommendedName>
</protein>
<feature type="domain" description="Acylphosphatase-like" evidence="7">
    <location>
        <begin position="4"/>
        <end position="90"/>
    </location>
</feature>
<dbReference type="PROSITE" id="PS00151">
    <property type="entry name" value="ACYLPHOSPHATASE_2"/>
    <property type="match status" value="1"/>
</dbReference>
<dbReference type="InterPro" id="IPR017968">
    <property type="entry name" value="Acylphosphatase_CS"/>
</dbReference>
<dbReference type="EMBL" id="JACHHN010000011">
    <property type="protein sequence ID" value="MBB5193454.1"/>
    <property type="molecule type" value="Genomic_DNA"/>
</dbReference>
<dbReference type="PANTHER" id="PTHR47268:SF4">
    <property type="entry name" value="ACYLPHOSPHATASE"/>
    <property type="match status" value="1"/>
</dbReference>
<comment type="similarity">
    <text evidence="1 6">Belongs to the acylphosphatase family.</text>
</comment>
<gene>
    <name evidence="8" type="ORF">HNQ50_004211</name>
</gene>
<dbReference type="PROSITE" id="PS00150">
    <property type="entry name" value="ACYLPHOSPHATASE_1"/>
    <property type="match status" value="1"/>
</dbReference>
<dbReference type="SUPFAM" id="SSF54975">
    <property type="entry name" value="Acylphosphatase/BLUF domain-like"/>
    <property type="match status" value="1"/>
</dbReference>
<dbReference type="InterPro" id="IPR020456">
    <property type="entry name" value="Acylphosphatase"/>
</dbReference>
<comment type="caution">
    <text evidence="8">The sequence shown here is derived from an EMBL/GenBank/DDBJ whole genome shotgun (WGS) entry which is preliminary data.</text>
</comment>
<comment type="catalytic activity">
    <reaction evidence="3 4 5">
        <text>an acyl phosphate + H2O = a carboxylate + phosphate + H(+)</text>
        <dbReference type="Rhea" id="RHEA:14965"/>
        <dbReference type="ChEBI" id="CHEBI:15377"/>
        <dbReference type="ChEBI" id="CHEBI:15378"/>
        <dbReference type="ChEBI" id="CHEBI:29067"/>
        <dbReference type="ChEBI" id="CHEBI:43474"/>
        <dbReference type="ChEBI" id="CHEBI:59918"/>
        <dbReference type="EC" id="3.6.1.7"/>
    </reaction>
</comment>
<evidence type="ECO:0000256" key="1">
    <source>
        <dbReference type="ARBA" id="ARBA00005614"/>
    </source>
</evidence>
<evidence type="ECO:0000313" key="8">
    <source>
        <dbReference type="EMBL" id="MBB5193454.1"/>
    </source>
</evidence>
<evidence type="ECO:0000256" key="6">
    <source>
        <dbReference type="RuleBase" id="RU004168"/>
    </source>
</evidence>
<reference evidence="8 9" key="1">
    <citation type="submission" date="2020-08" db="EMBL/GenBank/DDBJ databases">
        <title>Genomic Encyclopedia of Type Strains, Phase IV (KMG-IV): sequencing the most valuable type-strain genomes for metagenomic binning, comparative biology and taxonomic classification.</title>
        <authorList>
            <person name="Goeker M."/>
        </authorList>
    </citation>
    <scope>NUCLEOTIDE SEQUENCE [LARGE SCALE GENOMIC DNA]</scope>
    <source>
        <strain evidence="8 9">DSM 18233</strain>
    </source>
</reference>
<feature type="active site" evidence="4">
    <location>
        <position position="19"/>
    </location>
</feature>
<dbReference type="InterPro" id="IPR001792">
    <property type="entry name" value="Acylphosphatase-like_dom"/>
</dbReference>
<name>A0A840RLH5_9NEIS</name>
<dbReference type="AlphaFoldDB" id="A0A840RLH5"/>
<feature type="active site" evidence="4">
    <location>
        <position position="37"/>
    </location>
</feature>
<dbReference type="EC" id="3.6.1.7" evidence="2 4"/>
<organism evidence="8 9">
    <name type="scientific">Silvimonas terrae</name>
    <dbReference type="NCBI Taxonomy" id="300266"/>
    <lineage>
        <taxon>Bacteria</taxon>
        <taxon>Pseudomonadati</taxon>
        <taxon>Pseudomonadota</taxon>
        <taxon>Betaproteobacteria</taxon>
        <taxon>Neisseriales</taxon>
        <taxon>Chitinibacteraceae</taxon>
        <taxon>Silvimonas</taxon>
    </lineage>
</organism>
<evidence type="ECO:0000256" key="5">
    <source>
        <dbReference type="RuleBase" id="RU000553"/>
    </source>
</evidence>
<evidence type="ECO:0000256" key="2">
    <source>
        <dbReference type="ARBA" id="ARBA00012150"/>
    </source>
</evidence>
<dbReference type="Pfam" id="PF00708">
    <property type="entry name" value="Acylphosphatase"/>
    <property type="match status" value="1"/>
</dbReference>